<dbReference type="Gene3D" id="3.40.30.10">
    <property type="entry name" value="Glutaredoxin"/>
    <property type="match status" value="1"/>
</dbReference>
<dbReference type="Pfam" id="PF03190">
    <property type="entry name" value="Thioredox_DsbH"/>
    <property type="match status" value="1"/>
</dbReference>
<dbReference type="RefSeq" id="WP_272734715.1">
    <property type="nucleotide sequence ID" value="NZ_CP116942.1"/>
</dbReference>
<dbReference type="PANTHER" id="PTHR42899:SF1">
    <property type="entry name" value="SPERMATOGENESIS-ASSOCIATED PROTEIN 20"/>
    <property type="match status" value="1"/>
</dbReference>
<dbReference type="SUPFAM" id="SSF48208">
    <property type="entry name" value="Six-hairpin glycosidases"/>
    <property type="match status" value="1"/>
</dbReference>
<dbReference type="InterPro" id="IPR012341">
    <property type="entry name" value="6hp_glycosidase-like_sf"/>
</dbReference>
<dbReference type="PIRSF" id="PIRSF006402">
    <property type="entry name" value="UCP006402_thioredoxin"/>
    <property type="match status" value="1"/>
</dbReference>
<keyword evidence="3" id="KW-1185">Reference proteome</keyword>
<dbReference type="SUPFAM" id="SSF52833">
    <property type="entry name" value="Thioredoxin-like"/>
    <property type="match status" value="1"/>
</dbReference>
<organism evidence="2 3">
    <name type="scientific">Iamia majanohamensis</name>
    <dbReference type="NCBI Taxonomy" id="467976"/>
    <lineage>
        <taxon>Bacteria</taxon>
        <taxon>Bacillati</taxon>
        <taxon>Actinomycetota</taxon>
        <taxon>Acidimicrobiia</taxon>
        <taxon>Acidimicrobiales</taxon>
        <taxon>Iamiaceae</taxon>
        <taxon>Iamia</taxon>
    </lineage>
</organism>
<dbReference type="EMBL" id="CP116942">
    <property type="protein sequence ID" value="WCO65190.1"/>
    <property type="molecule type" value="Genomic_DNA"/>
</dbReference>
<gene>
    <name evidence="2" type="ORF">PO878_11840</name>
</gene>
<evidence type="ECO:0000313" key="3">
    <source>
        <dbReference type="Proteomes" id="UP001216390"/>
    </source>
</evidence>
<dbReference type="InterPro" id="IPR036249">
    <property type="entry name" value="Thioredoxin-like_sf"/>
</dbReference>
<dbReference type="GO" id="GO:0005975">
    <property type="term" value="P:carbohydrate metabolic process"/>
    <property type="evidence" value="ECO:0007669"/>
    <property type="project" value="InterPro"/>
</dbReference>
<dbReference type="CDD" id="cd02955">
    <property type="entry name" value="SSP411"/>
    <property type="match status" value="1"/>
</dbReference>
<sequence>MPNRLADETSPYLRQHAENPVDWWPWGDDALAEARRRDVPVLLSIGYSACHWCHVMAHESFEDEAVAEVVNDLFVPVKVDREERPDVDAVYMEATQAMTRSGGWPMTVFLTPDGAPFFCGTYFPPERRQGMPGFLDVCRAIDEAWRERRDDVAQQAGALSEHLQRTLSAPPGANPVPGREAVDAAVAGLLEVHDDVRGGFGGAPKFPQPASVELLLRRAAGPDDDGSALRAATTTLDAMAAGGIYDHLGGGFARYSVDARWLAPHFEKMLYDQALLIRSYLHAWQLTGAARHRQVLDETITYVLRDLRHPGGGFYSAEDADSEGEEGRFYLWTPDQVRAALGPDEADAAIDWWGVTPEGNFEGRTILNRLHAPGAIERPPLIQDCRIRLFDVRAERIRPGLDDKVLTEWNGLMLSSLAEAAAATGNRVWLEAAVATGEFLCARLRTPEGRWLRSWQGSHDDPDDPGRAHTDAFAADHAALVDGFTRLAEATGEARWIAVARATADVLLALFRDEEGSGFFTTGVDAPPLVARPKDLQDGAVPSANSSAAWALLRLAALTGDDRYRTAAEEVLALLGPLVAEHGAAFAHLAAALDLHAAGTTEVVVPGDAPELLAEVHGRWLPDAVVAWGEDYPSPLWEGRRAGLAYVCRDHACGLPAEDPATLRAQLDAAG</sequence>
<dbReference type="Proteomes" id="UP001216390">
    <property type="component" value="Chromosome"/>
</dbReference>
<name>A0AAE9Y3K4_9ACTN</name>
<dbReference type="InterPro" id="IPR004879">
    <property type="entry name" value="Ssp411-like_TRX"/>
</dbReference>
<accession>A0AAE9Y3K4</accession>
<dbReference type="InterPro" id="IPR008928">
    <property type="entry name" value="6-hairpin_glycosidase_sf"/>
</dbReference>
<dbReference type="Gene3D" id="1.50.10.10">
    <property type="match status" value="1"/>
</dbReference>
<dbReference type="AlphaFoldDB" id="A0AAE9Y3K4"/>
<dbReference type="PANTHER" id="PTHR42899">
    <property type="entry name" value="SPERMATOGENESIS-ASSOCIATED PROTEIN 20"/>
    <property type="match status" value="1"/>
</dbReference>
<dbReference type="InterPro" id="IPR024705">
    <property type="entry name" value="Ssp411"/>
</dbReference>
<protein>
    <submittedName>
        <fullName evidence="2">Thioredoxin domain-containing protein</fullName>
    </submittedName>
</protein>
<reference evidence="2" key="1">
    <citation type="submission" date="2023-01" db="EMBL/GenBank/DDBJ databases">
        <title>The diversity of Class Acidimicrobiia in South China Sea sediment environments and the proposal of Iamia marina sp. nov., a novel species of the genus Iamia.</title>
        <authorList>
            <person name="He Y."/>
            <person name="Tian X."/>
        </authorList>
    </citation>
    <scope>NUCLEOTIDE SEQUENCE</scope>
    <source>
        <strain evidence="2">DSM 19957</strain>
    </source>
</reference>
<evidence type="ECO:0000259" key="1">
    <source>
        <dbReference type="Pfam" id="PF03190"/>
    </source>
</evidence>
<feature type="domain" description="Spermatogenesis-associated protein 20-like TRX" evidence="1">
    <location>
        <begin position="2"/>
        <end position="164"/>
    </location>
</feature>
<evidence type="ECO:0000313" key="2">
    <source>
        <dbReference type="EMBL" id="WCO65190.1"/>
    </source>
</evidence>
<proteinExistence type="predicted"/>
<dbReference type="KEGG" id="ima:PO878_11840"/>